<sequence length="66" mass="7402">MNSVILFVCPHIRLLIFNASLRRPSAASATQTGATHSCMTKLMIGKFLVSHLLFLTDECWTAEFFI</sequence>
<protein>
    <submittedName>
        <fullName evidence="1">Uncharacterized protein</fullName>
    </submittedName>
</protein>
<dbReference type="Proteomes" id="UP000011991">
    <property type="component" value="Unassembled WGS sequence"/>
</dbReference>
<reference evidence="1 2" key="1">
    <citation type="journal article" date="2013" name="Mar. Genomics">
        <title>Expression of sulfatases in Rhodopirellula baltica and the diversity of sulfatases in the genus Rhodopirellula.</title>
        <authorList>
            <person name="Wegner C.E."/>
            <person name="Richter-Heitmann T."/>
            <person name="Klindworth A."/>
            <person name="Klockow C."/>
            <person name="Richter M."/>
            <person name="Achstetter T."/>
            <person name="Glockner F.O."/>
            <person name="Harder J."/>
        </authorList>
    </citation>
    <scope>NUCLEOTIDE SEQUENCE [LARGE SCALE GENOMIC DNA]</scope>
    <source>
        <strain evidence="1 2">SM1</strain>
    </source>
</reference>
<comment type="caution">
    <text evidence="1">The sequence shown here is derived from an EMBL/GenBank/DDBJ whole genome shotgun (WGS) entry which is preliminary data.</text>
</comment>
<keyword evidence="2" id="KW-1185">Reference proteome</keyword>
<dbReference type="EMBL" id="ANOG01000763">
    <property type="protein sequence ID" value="EMI17708.1"/>
    <property type="molecule type" value="Genomic_DNA"/>
</dbReference>
<name>M5RE10_9BACT</name>
<organism evidence="1 2">
    <name type="scientific">Rhodopirellula maiorica SM1</name>
    <dbReference type="NCBI Taxonomy" id="1265738"/>
    <lineage>
        <taxon>Bacteria</taxon>
        <taxon>Pseudomonadati</taxon>
        <taxon>Planctomycetota</taxon>
        <taxon>Planctomycetia</taxon>
        <taxon>Pirellulales</taxon>
        <taxon>Pirellulaceae</taxon>
        <taxon>Novipirellula</taxon>
    </lineage>
</organism>
<dbReference type="AlphaFoldDB" id="M5RE10"/>
<accession>M5RE10</accession>
<dbReference type="PATRIC" id="fig|1265738.3.peg.5386"/>
<proteinExistence type="predicted"/>
<gene>
    <name evidence="1" type="ORF">RMSM_05376</name>
</gene>
<evidence type="ECO:0000313" key="1">
    <source>
        <dbReference type="EMBL" id="EMI17708.1"/>
    </source>
</evidence>
<evidence type="ECO:0000313" key="2">
    <source>
        <dbReference type="Proteomes" id="UP000011991"/>
    </source>
</evidence>